<name>A0A8H3WNJ6_9PEZI</name>
<evidence type="ECO:0000256" key="1">
    <source>
        <dbReference type="SAM" id="MobiDB-lite"/>
    </source>
</evidence>
<proteinExistence type="predicted"/>
<accession>A0A8H3WNJ6</accession>
<feature type="compositionally biased region" description="Low complexity" evidence="1">
    <location>
        <begin position="90"/>
        <end position="104"/>
    </location>
</feature>
<reference evidence="2 3" key="1">
    <citation type="submission" date="2019-12" db="EMBL/GenBank/DDBJ databases">
        <title>A genome sequence resource for the geographically widespread anthracnose pathogen Colletotrichum asianum.</title>
        <authorList>
            <person name="Meng Y."/>
        </authorList>
    </citation>
    <scope>NUCLEOTIDE SEQUENCE [LARGE SCALE GENOMIC DNA]</scope>
    <source>
        <strain evidence="2 3">ICMP 18580</strain>
    </source>
</reference>
<dbReference type="Proteomes" id="UP000434172">
    <property type="component" value="Unassembled WGS sequence"/>
</dbReference>
<keyword evidence="3" id="KW-1185">Reference proteome</keyword>
<feature type="non-terminal residue" evidence="2">
    <location>
        <position position="1"/>
    </location>
</feature>
<comment type="caution">
    <text evidence="2">The sequence shown here is derived from an EMBL/GenBank/DDBJ whole genome shotgun (WGS) entry which is preliminary data.</text>
</comment>
<evidence type="ECO:0000313" key="3">
    <source>
        <dbReference type="Proteomes" id="UP000434172"/>
    </source>
</evidence>
<protein>
    <submittedName>
        <fullName evidence="2">Uncharacterized protein</fullName>
    </submittedName>
</protein>
<evidence type="ECO:0000313" key="2">
    <source>
        <dbReference type="EMBL" id="KAF0329136.1"/>
    </source>
</evidence>
<sequence>PCRVFPSINQSPILLLPRSIHILSCPLPFLYHPRFSLPFPFYSSRSLALTFCAPTSPDLVFDSSTSTSSRLRQEFPGRRRFFDSQPAPPLRLRGPPSRSSSIPLCATNGSDDPTKVSRTNANFLMNSRSKIAVIVQAVTDN</sequence>
<feature type="region of interest" description="Disordered" evidence="1">
    <location>
        <begin position="77"/>
        <end position="112"/>
    </location>
</feature>
<organism evidence="2 3">
    <name type="scientific">Colletotrichum asianum</name>
    <dbReference type="NCBI Taxonomy" id="702518"/>
    <lineage>
        <taxon>Eukaryota</taxon>
        <taxon>Fungi</taxon>
        <taxon>Dikarya</taxon>
        <taxon>Ascomycota</taxon>
        <taxon>Pezizomycotina</taxon>
        <taxon>Sordariomycetes</taxon>
        <taxon>Hypocreomycetidae</taxon>
        <taxon>Glomerellales</taxon>
        <taxon>Glomerellaceae</taxon>
        <taxon>Colletotrichum</taxon>
        <taxon>Colletotrichum gloeosporioides species complex</taxon>
    </lineage>
</organism>
<dbReference type="EMBL" id="WOWK01000013">
    <property type="protein sequence ID" value="KAF0329136.1"/>
    <property type="molecule type" value="Genomic_DNA"/>
</dbReference>
<gene>
    <name evidence="2" type="ORF">GQ607_003445</name>
</gene>
<dbReference type="AlphaFoldDB" id="A0A8H3WNJ6"/>